<gene>
    <name evidence="2" type="ORF">SAY87_009676</name>
</gene>
<keyword evidence="3" id="KW-1185">Reference proteome</keyword>
<dbReference type="EMBL" id="JAXIOK010000014">
    <property type="protein sequence ID" value="KAK4755919.1"/>
    <property type="molecule type" value="Genomic_DNA"/>
</dbReference>
<dbReference type="PANTHER" id="PTHR34066:SF1">
    <property type="entry name" value="DUF1764 FAMILY PROTEIN"/>
    <property type="match status" value="1"/>
</dbReference>
<evidence type="ECO:0000313" key="3">
    <source>
        <dbReference type="Proteomes" id="UP001345219"/>
    </source>
</evidence>
<evidence type="ECO:0000313" key="2">
    <source>
        <dbReference type="EMBL" id="KAK4755919.1"/>
    </source>
</evidence>
<name>A0AAN7JYS9_9MYRT</name>
<evidence type="ECO:0000256" key="1">
    <source>
        <dbReference type="SAM" id="MobiDB-lite"/>
    </source>
</evidence>
<feature type="region of interest" description="Disordered" evidence="1">
    <location>
        <begin position="1"/>
        <end position="93"/>
    </location>
</feature>
<reference evidence="2 3" key="1">
    <citation type="journal article" date="2023" name="Hortic Res">
        <title>Pangenome of water caltrop reveals structural variations and asymmetric subgenome divergence after allopolyploidization.</title>
        <authorList>
            <person name="Zhang X."/>
            <person name="Chen Y."/>
            <person name="Wang L."/>
            <person name="Yuan Y."/>
            <person name="Fang M."/>
            <person name="Shi L."/>
            <person name="Lu R."/>
            <person name="Comes H.P."/>
            <person name="Ma Y."/>
            <person name="Chen Y."/>
            <person name="Huang G."/>
            <person name="Zhou Y."/>
            <person name="Zheng Z."/>
            <person name="Qiu Y."/>
        </authorList>
    </citation>
    <scope>NUCLEOTIDE SEQUENCE [LARGE SCALE GENOMIC DNA]</scope>
    <source>
        <tissue evidence="2">Roots</tissue>
    </source>
</reference>
<evidence type="ECO:0008006" key="4">
    <source>
        <dbReference type="Google" id="ProtNLM"/>
    </source>
</evidence>
<dbReference type="PANTHER" id="PTHR34066">
    <property type="entry name" value="GROWTH FACTOR 2"/>
    <property type="match status" value="1"/>
</dbReference>
<accession>A0AAN7JYS9</accession>
<sequence length="121" mass="13872">MPKKKSLKTQKDGQDEVVVESETSTGVKKPKDEIDEIFASKKRKRREQEKVEKHSGTDLKPKKMKNKMKERVFKDNDMDDASRPRRKTNDGLSIYSEEELGINKAEAGGTRLCPFDCSCCF</sequence>
<dbReference type="InterPro" id="IPR013885">
    <property type="entry name" value="DUF1764_euk"/>
</dbReference>
<feature type="compositionally biased region" description="Basic and acidic residues" evidence="1">
    <location>
        <begin position="46"/>
        <end position="89"/>
    </location>
</feature>
<dbReference type="AlphaFoldDB" id="A0AAN7JYS9"/>
<organism evidence="2 3">
    <name type="scientific">Trapa incisa</name>
    <dbReference type="NCBI Taxonomy" id="236973"/>
    <lineage>
        <taxon>Eukaryota</taxon>
        <taxon>Viridiplantae</taxon>
        <taxon>Streptophyta</taxon>
        <taxon>Embryophyta</taxon>
        <taxon>Tracheophyta</taxon>
        <taxon>Spermatophyta</taxon>
        <taxon>Magnoliopsida</taxon>
        <taxon>eudicotyledons</taxon>
        <taxon>Gunneridae</taxon>
        <taxon>Pentapetalae</taxon>
        <taxon>rosids</taxon>
        <taxon>malvids</taxon>
        <taxon>Myrtales</taxon>
        <taxon>Lythraceae</taxon>
        <taxon>Trapa</taxon>
    </lineage>
</organism>
<dbReference type="Pfam" id="PF08576">
    <property type="entry name" value="DUF1764"/>
    <property type="match status" value="1"/>
</dbReference>
<protein>
    <recommendedName>
        <fullName evidence="4">DUF1764 domain-containing protein</fullName>
    </recommendedName>
</protein>
<comment type="caution">
    <text evidence="2">The sequence shown here is derived from an EMBL/GenBank/DDBJ whole genome shotgun (WGS) entry which is preliminary data.</text>
</comment>
<dbReference type="Proteomes" id="UP001345219">
    <property type="component" value="Chromosome 8"/>
</dbReference>
<proteinExistence type="predicted"/>